<comment type="similarity">
    <text evidence="2">Belongs to the SLC29A/ENT transporter (TC 2.A.57) family.</text>
</comment>
<evidence type="ECO:0000256" key="2">
    <source>
        <dbReference type="ARBA" id="ARBA00007965"/>
    </source>
</evidence>
<evidence type="ECO:0000256" key="1">
    <source>
        <dbReference type="ARBA" id="ARBA00004141"/>
    </source>
</evidence>
<dbReference type="AlphaFoldDB" id="A0A5J4N4U2"/>
<sequence length="136" mass="14309">MVFGTIFDFRDRISSFTRYIIGAVAVFLLFLVTVILVKIVLEPGVFLGITLASVVVINSGSAIAQGSVLGIAALLPPRNMKACLEGQAFAGVLAAVAQIASIAGSQRPTDSALAYFLIALTFLAVAACLFLFLKRN</sequence>
<keyword evidence="4 7" id="KW-0812">Transmembrane</keyword>
<evidence type="ECO:0000313" key="9">
    <source>
        <dbReference type="Proteomes" id="UP000324629"/>
    </source>
</evidence>
<evidence type="ECO:0000313" key="8">
    <source>
        <dbReference type="EMBL" id="KAA3670360.1"/>
    </source>
</evidence>
<keyword evidence="5 7" id="KW-1133">Transmembrane helix</keyword>
<dbReference type="GO" id="GO:0005337">
    <property type="term" value="F:nucleoside transmembrane transporter activity"/>
    <property type="evidence" value="ECO:0007669"/>
    <property type="project" value="InterPro"/>
</dbReference>
<dbReference type="EMBL" id="QNGE01011184">
    <property type="protein sequence ID" value="KAA3670360.1"/>
    <property type="molecule type" value="Genomic_DNA"/>
</dbReference>
<feature type="transmembrane region" description="Helical" evidence="7">
    <location>
        <begin position="20"/>
        <end position="41"/>
    </location>
</feature>
<protein>
    <submittedName>
        <fullName evidence="8">Solute carrier family 29 (Equilibrative nucleoside transporter), member 1/2/3</fullName>
    </submittedName>
</protein>
<evidence type="ECO:0000256" key="4">
    <source>
        <dbReference type="ARBA" id="ARBA00022692"/>
    </source>
</evidence>
<organism evidence="8 9">
    <name type="scientific">Paragonimus westermani</name>
    <dbReference type="NCBI Taxonomy" id="34504"/>
    <lineage>
        <taxon>Eukaryota</taxon>
        <taxon>Metazoa</taxon>
        <taxon>Spiralia</taxon>
        <taxon>Lophotrochozoa</taxon>
        <taxon>Platyhelminthes</taxon>
        <taxon>Trematoda</taxon>
        <taxon>Digenea</taxon>
        <taxon>Plagiorchiida</taxon>
        <taxon>Troglotremata</taxon>
        <taxon>Troglotrematidae</taxon>
        <taxon>Paragonimus</taxon>
    </lineage>
</organism>
<dbReference type="PRINTS" id="PR01130">
    <property type="entry name" value="DERENTRNSPRT"/>
</dbReference>
<evidence type="ECO:0000256" key="6">
    <source>
        <dbReference type="ARBA" id="ARBA00023136"/>
    </source>
</evidence>
<keyword evidence="6 7" id="KW-0472">Membrane</keyword>
<dbReference type="InterPro" id="IPR002259">
    <property type="entry name" value="Eqnu_transpt"/>
</dbReference>
<keyword evidence="3" id="KW-0813">Transport</keyword>
<feature type="transmembrane region" description="Helical" evidence="7">
    <location>
        <begin position="112"/>
        <end position="133"/>
    </location>
</feature>
<keyword evidence="9" id="KW-1185">Reference proteome</keyword>
<dbReference type="Pfam" id="PF01733">
    <property type="entry name" value="Nucleoside_tran"/>
    <property type="match status" value="1"/>
</dbReference>
<evidence type="ECO:0000256" key="3">
    <source>
        <dbReference type="ARBA" id="ARBA00022448"/>
    </source>
</evidence>
<dbReference type="Proteomes" id="UP000324629">
    <property type="component" value="Unassembled WGS sequence"/>
</dbReference>
<proteinExistence type="inferred from homology"/>
<comment type="caution">
    <text evidence="8">The sequence shown here is derived from an EMBL/GenBank/DDBJ whole genome shotgun (WGS) entry which is preliminary data.</text>
</comment>
<evidence type="ECO:0000256" key="7">
    <source>
        <dbReference type="SAM" id="Phobius"/>
    </source>
</evidence>
<evidence type="ECO:0000256" key="5">
    <source>
        <dbReference type="ARBA" id="ARBA00022989"/>
    </source>
</evidence>
<dbReference type="GO" id="GO:0005886">
    <property type="term" value="C:plasma membrane"/>
    <property type="evidence" value="ECO:0007669"/>
    <property type="project" value="TreeGrafter"/>
</dbReference>
<dbReference type="PANTHER" id="PTHR10332:SF88">
    <property type="entry name" value="EQUILIBRATIVE NUCLEOSIDE TRANSPORTER 1, ISOFORM A"/>
    <property type="match status" value="1"/>
</dbReference>
<accession>A0A5J4N4U2</accession>
<feature type="transmembrane region" description="Helical" evidence="7">
    <location>
        <begin position="47"/>
        <end position="75"/>
    </location>
</feature>
<dbReference type="PANTHER" id="PTHR10332">
    <property type="entry name" value="EQUILIBRATIVE NUCLEOSIDE TRANSPORTER"/>
    <property type="match status" value="1"/>
</dbReference>
<gene>
    <name evidence="8" type="ORF">DEA37_0014716</name>
</gene>
<reference evidence="8 9" key="1">
    <citation type="journal article" date="2019" name="Gigascience">
        <title>Whole-genome sequence of the oriental lung fluke Paragonimus westermani.</title>
        <authorList>
            <person name="Oey H."/>
            <person name="Zakrzewski M."/>
            <person name="Narain K."/>
            <person name="Devi K.R."/>
            <person name="Agatsuma T."/>
            <person name="Nawaratna S."/>
            <person name="Gobert G.N."/>
            <person name="Jones M.K."/>
            <person name="Ragan M.A."/>
            <person name="McManus D.P."/>
            <person name="Krause L."/>
        </authorList>
    </citation>
    <scope>NUCLEOTIDE SEQUENCE [LARGE SCALE GENOMIC DNA]</scope>
    <source>
        <strain evidence="8 9">IND2009</strain>
    </source>
</reference>
<name>A0A5J4N4U2_9TREM</name>
<comment type="subcellular location">
    <subcellularLocation>
        <location evidence="1">Membrane</location>
        <topology evidence="1">Multi-pass membrane protein</topology>
    </subcellularLocation>
</comment>
<feature type="non-terminal residue" evidence="8">
    <location>
        <position position="136"/>
    </location>
</feature>